<feature type="domain" description="Core-binding (CB)" evidence="7">
    <location>
        <begin position="111"/>
        <end position="194"/>
    </location>
</feature>
<dbReference type="PANTHER" id="PTHR30629:SF2">
    <property type="entry name" value="PROPHAGE INTEGRASE INTS-RELATED"/>
    <property type="match status" value="1"/>
</dbReference>
<evidence type="ECO:0000313" key="8">
    <source>
        <dbReference type="EMBL" id="SMO38324.1"/>
    </source>
</evidence>
<protein>
    <submittedName>
        <fullName evidence="8">Site-specific recombinase XerD</fullName>
    </submittedName>
</protein>
<dbReference type="GO" id="GO:0003677">
    <property type="term" value="F:DNA binding"/>
    <property type="evidence" value="ECO:0007669"/>
    <property type="project" value="UniProtKB-UniRule"/>
</dbReference>
<dbReference type="InterPro" id="IPR038488">
    <property type="entry name" value="Integrase_DNA-bd_sf"/>
</dbReference>
<dbReference type="PROSITE" id="PS51898">
    <property type="entry name" value="TYR_RECOMBINASE"/>
    <property type="match status" value="1"/>
</dbReference>
<keyword evidence="9" id="KW-1185">Reference proteome</keyword>
<dbReference type="InterPro" id="IPR002104">
    <property type="entry name" value="Integrase_catalytic"/>
</dbReference>
<evidence type="ECO:0000313" key="9">
    <source>
        <dbReference type="Proteomes" id="UP000317593"/>
    </source>
</evidence>
<dbReference type="PROSITE" id="PS51900">
    <property type="entry name" value="CB"/>
    <property type="match status" value="1"/>
</dbReference>
<dbReference type="Pfam" id="PF13356">
    <property type="entry name" value="Arm-DNA-bind_3"/>
    <property type="match status" value="1"/>
</dbReference>
<organism evidence="8 9">
    <name type="scientific">Fodinibius sediminis</name>
    <dbReference type="NCBI Taxonomy" id="1214077"/>
    <lineage>
        <taxon>Bacteria</taxon>
        <taxon>Pseudomonadati</taxon>
        <taxon>Balneolota</taxon>
        <taxon>Balneolia</taxon>
        <taxon>Balneolales</taxon>
        <taxon>Balneolaceae</taxon>
        <taxon>Fodinibius</taxon>
    </lineage>
</organism>
<dbReference type="Pfam" id="PF00589">
    <property type="entry name" value="Phage_integrase"/>
    <property type="match status" value="1"/>
</dbReference>
<dbReference type="AlphaFoldDB" id="A0A521AU40"/>
<dbReference type="GO" id="GO:0015074">
    <property type="term" value="P:DNA integration"/>
    <property type="evidence" value="ECO:0007669"/>
    <property type="project" value="UniProtKB-KW"/>
</dbReference>
<dbReference type="GO" id="GO:0006310">
    <property type="term" value="P:DNA recombination"/>
    <property type="evidence" value="ECO:0007669"/>
    <property type="project" value="UniProtKB-KW"/>
</dbReference>
<dbReference type="InterPro" id="IPR010998">
    <property type="entry name" value="Integrase_recombinase_N"/>
</dbReference>
<keyword evidence="3 5" id="KW-0238">DNA-binding</keyword>
<evidence type="ECO:0000256" key="2">
    <source>
        <dbReference type="ARBA" id="ARBA00022908"/>
    </source>
</evidence>
<dbReference type="InterPro" id="IPR025166">
    <property type="entry name" value="Integrase_DNA_bind_dom"/>
</dbReference>
<dbReference type="EMBL" id="FXTH01000001">
    <property type="protein sequence ID" value="SMO38324.1"/>
    <property type="molecule type" value="Genomic_DNA"/>
</dbReference>
<dbReference type="Pfam" id="PF22022">
    <property type="entry name" value="Phage_int_M"/>
    <property type="match status" value="1"/>
</dbReference>
<dbReference type="Proteomes" id="UP000317593">
    <property type="component" value="Unassembled WGS sequence"/>
</dbReference>
<evidence type="ECO:0000259" key="7">
    <source>
        <dbReference type="PROSITE" id="PS51900"/>
    </source>
</evidence>
<dbReference type="OrthoDB" id="9795573at2"/>
<accession>A0A521AU40</accession>
<dbReference type="Gene3D" id="1.10.150.130">
    <property type="match status" value="1"/>
</dbReference>
<comment type="similarity">
    <text evidence="1">Belongs to the 'phage' integrase family.</text>
</comment>
<dbReference type="Gene3D" id="1.10.443.10">
    <property type="entry name" value="Intergrase catalytic core"/>
    <property type="match status" value="1"/>
</dbReference>
<dbReference type="InterPro" id="IPR044068">
    <property type="entry name" value="CB"/>
</dbReference>
<dbReference type="PANTHER" id="PTHR30629">
    <property type="entry name" value="PROPHAGE INTEGRASE"/>
    <property type="match status" value="1"/>
</dbReference>
<gene>
    <name evidence="8" type="ORF">SAMN06265218_101373</name>
</gene>
<dbReference type="InterPro" id="IPR013762">
    <property type="entry name" value="Integrase-like_cat_sf"/>
</dbReference>
<dbReference type="Gene3D" id="3.30.160.390">
    <property type="entry name" value="Integrase, DNA-binding domain"/>
    <property type="match status" value="1"/>
</dbReference>
<dbReference type="CDD" id="cd00801">
    <property type="entry name" value="INT_P4_C"/>
    <property type="match status" value="1"/>
</dbReference>
<dbReference type="SUPFAM" id="SSF56349">
    <property type="entry name" value="DNA breaking-rejoining enzymes"/>
    <property type="match status" value="1"/>
</dbReference>
<proteinExistence type="inferred from homology"/>
<dbReference type="InterPro" id="IPR053876">
    <property type="entry name" value="Phage_int_M"/>
</dbReference>
<name>A0A521AU40_9BACT</name>
<evidence type="ECO:0000256" key="5">
    <source>
        <dbReference type="PROSITE-ProRule" id="PRU01248"/>
    </source>
</evidence>
<dbReference type="InterPro" id="IPR011010">
    <property type="entry name" value="DNA_brk_join_enz"/>
</dbReference>
<feature type="domain" description="Tyr recombinase" evidence="6">
    <location>
        <begin position="221"/>
        <end position="400"/>
    </location>
</feature>
<dbReference type="RefSeq" id="WP_142712824.1">
    <property type="nucleotide sequence ID" value="NZ_FXTH01000001.1"/>
</dbReference>
<sequence length="423" mass="49507">MPKKRLNEQFLRNLKPQEKRVEYYDQHFIKDGQLKKKGVKGFLVRLTKAGNKYFYYNYWFDGKAKKYKIGSYPDIGVSKAREIARELSFQVDRGIDPQAEKKKRKQVPDTKTFKEISEEFKEKYLPTLKKKTRDEYSRIIDVELVPKLGKYPIKEISRNQIINLLDSKAFGKKPAPVMANRIRARLSKIYSFAINRGLAEDNPVSNVSKYKKTKAGGDVEKKRSRWYKPKEIQELWKYFDNWNEPTGSVLKMLLITGQRKTETMHMKWDDIREGIWTIPADLAKNGEEHLVPLSDMAIQIIEELRPTTGNSDYVFCSPKEDNAPMKWLTRARVTIQEESDVPDFRPHDLRRTVATYMTKLGVTRTVLGKILNHKGLAKDDLVTAIYDRHGYMDERRQALDRWSYRLQSIIDDDEKEKIAGKIG</sequence>
<keyword evidence="4" id="KW-0233">DNA recombination</keyword>
<evidence type="ECO:0000256" key="1">
    <source>
        <dbReference type="ARBA" id="ARBA00008857"/>
    </source>
</evidence>
<keyword evidence="2" id="KW-0229">DNA integration</keyword>
<reference evidence="8 9" key="1">
    <citation type="submission" date="2017-05" db="EMBL/GenBank/DDBJ databases">
        <authorList>
            <person name="Varghese N."/>
            <person name="Submissions S."/>
        </authorList>
    </citation>
    <scope>NUCLEOTIDE SEQUENCE [LARGE SCALE GENOMIC DNA]</scope>
    <source>
        <strain evidence="8 9">DSM 21194</strain>
    </source>
</reference>
<evidence type="ECO:0000259" key="6">
    <source>
        <dbReference type="PROSITE" id="PS51898"/>
    </source>
</evidence>
<dbReference type="InterPro" id="IPR050808">
    <property type="entry name" value="Phage_Integrase"/>
</dbReference>
<evidence type="ECO:0000256" key="4">
    <source>
        <dbReference type="ARBA" id="ARBA00023172"/>
    </source>
</evidence>
<evidence type="ECO:0000256" key="3">
    <source>
        <dbReference type="ARBA" id="ARBA00023125"/>
    </source>
</evidence>